<dbReference type="KEGG" id="vg:55412110"/>
<dbReference type="Proteomes" id="UP000505248">
    <property type="component" value="Segment"/>
</dbReference>
<dbReference type="RefSeq" id="YP_009778020.1">
    <property type="nucleotide sequence ID" value="NC_047709.1"/>
</dbReference>
<sequence length="56" mass="6363">MITLIRPILFSFLQSQKVKLLIVDMLTKLAESTDNDVDDKAVEFIRNGLFPAKPLD</sequence>
<protein>
    <submittedName>
        <fullName evidence="1">Uncharacterized protein</fullName>
    </submittedName>
</protein>
<reference evidence="1 2" key="1">
    <citation type="journal article" date="2013" name="PLoS Genet.">
        <title>Expanding the Marine Virosphere Using Metagenomics.</title>
        <authorList>
            <person name="Mizuno C.M."/>
            <person name="Rodriguez-Valera F."/>
            <person name="Kimes N.E."/>
            <person name="Ghai R."/>
        </authorList>
    </citation>
    <scope>NUCLEOTIDE SEQUENCE [LARGE SCALE GENOMIC DNA]</scope>
    <source>
        <strain evidence="1">UvMED-CGR-U-MedDCM-OCT-S45-C4</strain>
    </source>
</reference>
<dbReference type="GeneID" id="55412110"/>
<evidence type="ECO:0000313" key="2">
    <source>
        <dbReference type="Proteomes" id="UP000505248"/>
    </source>
</evidence>
<keyword evidence="2" id="KW-1185">Reference proteome</keyword>
<dbReference type="EMBL" id="AP013538">
    <property type="protein sequence ID" value="BAQ93962.1"/>
    <property type="molecule type" value="Genomic_DNA"/>
</dbReference>
<proteinExistence type="predicted"/>
<accession>A0A6S4P9J3</accession>
<evidence type="ECO:0000313" key="1">
    <source>
        <dbReference type="EMBL" id="BAQ93962.1"/>
    </source>
</evidence>
<name>A0A6S4P9J3_9CAUD</name>
<organism evidence="1 2">
    <name type="scientific">uncultured phage_MedDCM-OCT-S45-C4</name>
    <dbReference type="NCBI Taxonomy" id="2740801"/>
    <lineage>
        <taxon>Viruses</taxon>
        <taxon>Duplodnaviria</taxon>
        <taxon>Heunggongvirae</taxon>
        <taxon>Uroviricota</taxon>
        <taxon>Caudoviricetes</taxon>
        <taxon>Autographivirales</taxon>
        <taxon>Ashivirus</taxon>
        <taxon>Ashivirus S45C4</taxon>
    </lineage>
</organism>